<dbReference type="KEGG" id="afr:AFE_1011"/>
<dbReference type="eggNOG" id="ENOG5032DXA">
    <property type="taxonomic scope" value="Bacteria"/>
</dbReference>
<dbReference type="Proteomes" id="UP000001362">
    <property type="component" value="Chromosome"/>
</dbReference>
<reference evidence="1 2" key="1">
    <citation type="journal article" date="2008" name="BMC Genomics">
        <title>Acidithiobacillus ferrooxidans metabolism: from genome sequence to industrial applications.</title>
        <authorList>
            <person name="Valdes J."/>
            <person name="Pedroso I."/>
            <person name="Quatrini R."/>
            <person name="Dodson R.J."/>
            <person name="Tettelin H."/>
            <person name="Blake R.II."/>
            <person name="Eisen J.A."/>
            <person name="Holmes D.S."/>
        </authorList>
    </citation>
    <scope>NUCLEOTIDE SEQUENCE [LARGE SCALE GENOMIC DNA]</scope>
    <source>
        <strain evidence="2">ATCC 23270 / DSM 14882 / CIP 104768 / NCIMB 8455</strain>
    </source>
</reference>
<dbReference type="PaxDb" id="243159-AFE_1011"/>
<organism evidence="1 2">
    <name type="scientific">Acidithiobacillus ferrooxidans (strain ATCC 23270 / DSM 14882 / CIP 104768 / NCIMB 8455)</name>
    <name type="common">Ferrobacillus ferrooxidans (strain ATCC 23270)</name>
    <dbReference type="NCBI Taxonomy" id="243159"/>
    <lineage>
        <taxon>Bacteria</taxon>
        <taxon>Pseudomonadati</taxon>
        <taxon>Pseudomonadota</taxon>
        <taxon>Acidithiobacillia</taxon>
        <taxon>Acidithiobacillales</taxon>
        <taxon>Acidithiobacillaceae</taxon>
        <taxon>Acidithiobacillus</taxon>
    </lineage>
</organism>
<sequence>MAHDNLEPAVGWAIWTLQNTSWSKATIFKKARTRYGVPAMAVERAVVARLGQSWMDARSADLMAQFRPQHVYDRSLSMRIHYAAKKHLKNI</sequence>
<accession>B7J7I6</accession>
<evidence type="ECO:0000313" key="1">
    <source>
        <dbReference type="EMBL" id="ACK79246.1"/>
    </source>
</evidence>
<name>B7J7I6_ACIF2</name>
<dbReference type="STRING" id="243159.AFE_1011"/>
<gene>
    <name evidence="1" type="ordered locus">AFE_1011</name>
</gene>
<protein>
    <submittedName>
        <fullName evidence="1">Uncharacterized protein</fullName>
    </submittedName>
</protein>
<proteinExistence type="predicted"/>
<dbReference type="AlphaFoldDB" id="B7J7I6"/>
<dbReference type="HOGENOM" id="CLU_2379651_0_0_6"/>
<dbReference type="EMBL" id="CP001219">
    <property type="protein sequence ID" value="ACK79246.1"/>
    <property type="molecule type" value="Genomic_DNA"/>
</dbReference>
<keyword evidence="2" id="KW-1185">Reference proteome</keyword>
<evidence type="ECO:0000313" key="2">
    <source>
        <dbReference type="Proteomes" id="UP000001362"/>
    </source>
</evidence>